<proteinExistence type="predicted"/>
<protein>
    <submittedName>
        <fullName evidence="1">Uncharacterized protein</fullName>
    </submittedName>
</protein>
<dbReference type="EMBL" id="LWRY01000132">
    <property type="protein sequence ID" value="OCX71523.1"/>
    <property type="molecule type" value="Genomic_DNA"/>
</dbReference>
<accession>A0A1C2IIY2</accession>
<evidence type="ECO:0000313" key="3">
    <source>
        <dbReference type="Proteomes" id="UP000094893"/>
    </source>
</evidence>
<name>A0A1C2IIY2_ACITH</name>
<evidence type="ECO:0000313" key="4">
    <source>
        <dbReference type="Proteomes" id="UP000095008"/>
    </source>
</evidence>
<dbReference type="EMBL" id="LWSA01000098">
    <property type="protein sequence ID" value="OCX73667.1"/>
    <property type="molecule type" value="Genomic_DNA"/>
</dbReference>
<evidence type="ECO:0000313" key="1">
    <source>
        <dbReference type="EMBL" id="OCX71523.1"/>
    </source>
</evidence>
<dbReference type="Proteomes" id="UP000094893">
    <property type="component" value="Unassembled WGS sequence"/>
</dbReference>
<organism evidence="1 4">
    <name type="scientific">Acidithiobacillus thiooxidans</name>
    <name type="common">Thiobacillus thiooxidans</name>
    <dbReference type="NCBI Taxonomy" id="930"/>
    <lineage>
        <taxon>Bacteria</taxon>
        <taxon>Pseudomonadati</taxon>
        <taxon>Pseudomonadota</taxon>
        <taxon>Acidithiobacillia</taxon>
        <taxon>Acidithiobacillales</taxon>
        <taxon>Acidithiobacillaceae</taxon>
        <taxon>Acidithiobacillus</taxon>
    </lineage>
</organism>
<keyword evidence="4" id="KW-1185">Reference proteome</keyword>
<reference evidence="1 3" key="1">
    <citation type="journal article" date="2016" name="Int. J. Mol. Sci.">
        <title>Comparative genomics of the extreme acidophile Acidithiobacillus thiooxidans reveals intraspecific divergence and niche adaptation.</title>
        <authorList>
            <person name="Zhang X."/>
            <person name="Feng X."/>
            <person name="Tao J."/>
            <person name="Ma L."/>
            <person name="Xiao Y."/>
            <person name="Liang Y."/>
            <person name="Liu X."/>
            <person name="Yin H."/>
        </authorList>
    </citation>
    <scope>NUCLEOTIDE SEQUENCE [LARGE SCALE GENOMIC DNA]</scope>
    <source>
        <strain evidence="2 3">A02</strain>
        <strain evidence="1">DXS-W</strain>
    </source>
</reference>
<dbReference type="AlphaFoldDB" id="A0A1C2IIY2"/>
<sequence>MVREKVFLHVFMFSEVPLIRLNENMMLETLATGKRILSDGFAAMSNHRNTVPCCCDILMPEATVLSA</sequence>
<comment type="caution">
    <text evidence="1">The sequence shown here is derived from an EMBL/GenBank/DDBJ whole genome shotgun (WGS) entry which is preliminary data.</text>
</comment>
<gene>
    <name evidence="1" type="ORF">A6M23_11695</name>
    <name evidence="2" type="ORF">A6P07_07945</name>
</gene>
<dbReference type="Proteomes" id="UP000095008">
    <property type="component" value="Unassembled WGS sequence"/>
</dbReference>
<evidence type="ECO:0000313" key="2">
    <source>
        <dbReference type="EMBL" id="OCX73667.1"/>
    </source>
</evidence>